<evidence type="ECO:0000313" key="2">
    <source>
        <dbReference type="EMBL" id="MFC6152452.1"/>
    </source>
</evidence>
<evidence type="ECO:0000259" key="1">
    <source>
        <dbReference type="Pfam" id="PF12680"/>
    </source>
</evidence>
<dbReference type="RefSeq" id="WP_277745805.1">
    <property type="nucleotide sequence ID" value="NZ_CP034929.1"/>
</dbReference>
<dbReference type="InterPro" id="IPR032710">
    <property type="entry name" value="NTF2-like_dom_sf"/>
</dbReference>
<dbReference type="CDD" id="cd00531">
    <property type="entry name" value="NTF2_like"/>
    <property type="match status" value="1"/>
</dbReference>
<feature type="domain" description="SnoaL-like" evidence="1">
    <location>
        <begin position="13"/>
        <end position="97"/>
    </location>
</feature>
<comment type="caution">
    <text evidence="2">The sequence shown here is derived from an EMBL/GenBank/DDBJ whole genome shotgun (WGS) entry which is preliminary data.</text>
</comment>
<keyword evidence="3" id="KW-1185">Reference proteome</keyword>
<gene>
    <name evidence="2" type="ORF">ACFPWU_02080</name>
</gene>
<dbReference type="Proteomes" id="UP001596098">
    <property type="component" value="Unassembled WGS sequence"/>
</dbReference>
<sequence>MALGPSSAPADVVLRYGEMLGAGDADAILELYTANAEIVPEGLRSVRGTAAVRQFYLDTFATIRIEGQLQVTSTVVSEEMAVVRCEEPARVHTVADGSVRASWFRETFVLVPAGEGEPGGWRIRLYMFSENPAQLT</sequence>
<dbReference type="SUPFAM" id="SSF54427">
    <property type="entry name" value="NTF2-like"/>
    <property type="match status" value="1"/>
</dbReference>
<accession>A0ABW1QSJ0</accession>
<name>A0ABW1QSJ0_9ACTN</name>
<proteinExistence type="predicted"/>
<evidence type="ECO:0000313" key="3">
    <source>
        <dbReference type="Proteomes" id="UP001596098"/>
    </source>
</evidence>
<dbReference type="Pfam" id="PF12680">
    <property type="entry name" value="SnoaL_2"/>
    <property type="match status" value="1"/>
</dbReference>
<dbReference type="InterPro" id="IPR037401">
    <property type="entry name" value="SnoaL-like"/>
</dbReference>
<organism evidence="2 3">
    <name type="scientific">Nocardioides yefusunii</name>
    <dbReference type="NCBI Taxonomy" id="2500546"/>
    <lineage>
        <taxon>Bacteria</taxon>
        <taxon>Bacillati</taxon>
        <taxon>Actinomycetota</taxon>
        <taxon>Actinomycetes</taxon>
        <taxon>Propionibacteriales</taxon>
        <taxon>Nocardioidaceae</taxon>
        <taxon>Nocardioides</taxon>
    </lineage>
</organism>
<dbReference type="Gene3D" id="3.10.450.50">
    <property type="match status" value="1"/>
</dbReference>
<dbReference type="EMBL" id="JBHSQI010000001">
    <property type="protein sequence ID" value="MFC6152452.1"/>
    <property type="molecule type" value="Genomic_DNA"/>
</dbReference>
<reference evidence="3" key="1">
    <citation type="journal article" date="2019" name="Int. J. Syst. Evol. Microbiol.">
        <title>The Global Catalogue of Microorganisms (GCM) 10K type strain sequencing project: providing services to taxonomists for standard genome sequencing and annotation.</title>
        <authorList>
            <consortium name="The Broad Institute Genomics Platform"/>
            <consortium name="The Broad Institute Genome Sequencing Center for Infectious Disease"/>
            <person name="Wu L."/>
            <person name="Ma J."/>
        </authorList>
    </citation>
    <scope>NUCLEOTIDE SEQUENCE [LARGE SCALE GENOMIC DNA]</scope>
    <source>
        <strain evidence="3">DFY28</strain>
    </source>
</reference>
<protein>
    <submittedName>
        <fullName evidence="2">YybH family protein</fullName>
    </submittedName>
</protein>